<dbReference type="PANTHER" id="PTHR11142">
    <property type="entry name" value="PSEUDOURIDYLATE SYNTHASE"/>
    <property type="match status" value="1"/>
</dbReference>
<dbReference type="PANTHER" id="PTHR11142:SF9">
    <property type="entry name" value="TRNA PSEUDOURIDINE SYNTHASE-RELATED"/>
    <property type="match status" value="1"/>
</dbReference>
<feature type="region of interest" description="Disordered" evidence="6">
    <location>
        <begin position="227"/>
        <end position="255"/>
    </location>
</feature>
<dbReference type="InterPro" id="IPR020094">
    <property type="entry name" value="TruA/RsuA/RluB/E/F_N"/>
</dbReference>
<dbReference type="Gene3D" id="3.30.70.580">
    <property type="entry name" value="Pseudouridine synthase I, catalytic domain, N-terminal subdomain"/>
    <property type="match status" value="1"/>
</dbReference>
<keyword evidence="3 5" id="KW-0413">Isomerase</keyword>
<comment type="catalytic activity">
    <reaction evidence="5">
        <text>uridine(38/39/40) in tRNA = pseudouridine(38/39/40) in tRNA</text>
        <dbReference type="Rhea" id="RHEA:22376"/>
        <dbReference type="Rhea" id="RHEA-COMP:10085"/>
        <dbReference type="Rhea" id="RHEA-COMP:10087"/>
        <dbReference type="ChEBI" id="CHEBI:65314"/>
        <dbReference type="ChEBI" id="CHEBI:65315"/>
        <dbReference type="EC" id="5.4.99.12"/>
    </reaction>
</comment>
<protein>
    <recommendedName>
        <fullName evidence="5">tRNA pseudouridine synthase</fullName>
        <ecNumber evidence="5">5.4.99.12</ecNumber>
    </recommendedName>
</protein>
<evidence type="ECO:0000256" key="1">
    <source>
        <dbReference type="ARBA" id="ARBA00009375"/>
    </source>
</evidence>
<dbReference type="GO" id="GO:0160147">
    <property type="term" value="F:tRNA pseudouridine(38-40) synthase activity"/>
    <property type="evidence" value="ECO:0007669"/>
    <property type="project" value="UniProtKB-EC"/>
</dbReference>
<evidence type="ECO:0000256" key="2">
    <source>
        <dbReference type="ARBA" id="ARBA00022694"/>
    </source>
</evidence>
<dbReference type="SUPFAM" id="SSF55120">
    <property type="entry name" value="Pseudouridine synthase"/>
    <property type="match status" value="2"/>
</dbReference>
<evidence type="ECO:0000256" key="4">
    <source>
        <dbReference type="ARBA" id="ARBA00036943"/>
    </source>
</evidence>
<dbReference type="Gene3D" id="3.30.70.660">
    <property type="entry name" value="Pseudouridine synthase I, catalytic domain, C-terminal subdomain"/>
    <property type="match status" value="1"/>
</dbReference>
<comment type="similarity">
    <text evidence="1 5">Belongs to the tRNA pseudouridine synthase TruA family.</text>
</comment>
<organism evidence="8 9">
    <name type="scientific">Symbiochloris irregularis</name>
    <dbReference type="NCBI Taxonomy" id="706552"/>
    <lineage>
        <taxon>Eukaryota</taxon>
        <taxon>Viridiplantae</taxon>
        <taxon>Chlorophyta</taxon>
        <taxon>core chlorophytes</taxon>
        <taxon>Trebouxiophyceae</taxon>
        <taxon>Trebouxiales</taxon>
        <taxon>Trebouxiaceae</taxon>
        <taxon>Symbiochloris</taxon>
    </lineage>
</organism>
<evidence type="ECO:0000313" key="8">
    <source>
        <dbReference type="EMBL" id="KAK9808215.1"/>
    </source>
</evidence>
<dbReference type="InterPro" id="IPR020097">
    <property type="entry name" value="PsdUridine_synth_TruA_a/b_dom"/>
</dbReference>
<dbReference type="GO" id="GO:0031119">
    <property type="term" value="P:tRNA pseudouridine synthesis"/>
    <property type="evidence" value="ECO:0007669"/>
    <property type="project" value="TreeGrafter"/>
</dbReference>
<accession>A0AAW1PEJ6</accession>
<keyword evidence="2 5" id="KW-0819">tRNA processing</keyword>
<proteinExistence type="inferred from homology"/>
<comment type="catalytic activity">
    <reaction evidence="4">
        <text>a uridine in tRNA = a pseudouridine in tRNA</text>
        <dbReference type="Rhea" id="RHEA:54572"/>
        <dbReference type="Rhea" id="RHEA-COMP:13339"/>
        <dbReference type="Rhea" id="RHEA-COMP:13934"/>
        <dbReference type="ChEBI" id="CHEBI:65314"/>
        <dbReference type="ChEBI" id="CHEBI:65315"/>
    </reaction>
</comment>
<name>A0AAW1PEJ6_9CHLO</name>
<evidence type="ECO:0000259" key="7">
    <source>
        <dbReference type="Pfam" id="PF01416"/>
    </source>
</evidence>
<dbReference type="InterPro" id="IPR020103">
    <property type="entry name" value="PsdUridine_synth_cat_dom_sf"/>
</dbReference>
<dbReference type="EMBL" id="JALJOQ010000026">
    <property type="protein sequence ID" value="KAK9808215.1"/>
    <property type="molecule type" value="Genomic_DNA"/>
</dbReference>
<dbReference type="InterPro" id="IPR020095">
    <property type="entry name" value="PsdUridine_synth_TruA_C"/>
</dbReference>
<comment type="caution">
    <text evidence="8">The sequence shown here is derived from an EMBL/GenBank/DDBJ whole genome shotgun (WGS) entry which is preliminary data.</text>
</comment>
<feature type="region of interest" description="Disordered" evidence="6">
    <location>
        <begin position="431"/>
        <end position="457"/>
    </location>
</feature>
<dbReference type="AlphaFoldDB" id="A0AAW1PEJ6"/>
<dbReference type="Proteomes" id="UP001465755">
    <property type="component" value="Unassembled WGS sequence"/>
</dbReference>
<gene>
    <name evidence="8" type="ORF">WJX73_009839</name>
</gene>
<evidence type="ECO:0000256" key="6">
    <source>
        <dbReference type="SAM" id="MobiDB-lite"/>
    </source>
</evidence>
<dbReference type="GO" id="GO:0003723">
    <property type="term" value="F:RNA binding"/>
    <property type="evidence" value="ECO:0007669"/>
    <property type="project" value="InterPro"/>
</dbReference>
<dbReference type="FunFam" id="3.30.70.580:FF:000002">
    <property type="entry name" value="tRNA pseudouridine synthase"/>
    <property type="match status" value="1"/>
</dbReference>
<dbReference type="EC" id="5.4.99.12" evidence="5"/>
<dbReference type="GO" id="GO:0005634">
    <property type="term" value="C:nucleus"/>
    <property type="evidence" value="ECO:0007669"/>
    <property type="project" value="TreeGrafter"/>
</dbReference>
<feature type="compositionally biased region" description="Acidic residues" evidence="6">
    <location>
        <begin position="279"/>
        <end position="302"/>
    </location>
</feature>
<dbReference type="Pfam" id="PF01416">
    <property type="entry name" value="PseudoU_synth_1"/>
    <property type="match status" value="1"/>
</dbReference>
<feature type="region of interest" description="Disordered" evidence="6">
    <location>
        <begin position="270"/>
        <end position="311"/>
    </location>
</feature>
<keyword evidence="9" id="KW-1185">Reference proteome</keyword>
<evidence type="ECO:0000256" key="3">
    <source>
        <dbReference type="ARBA" id="ARBA00023235"/>
    </source>
</evidence>
<evidence type="ECO:0000313" key="9">
    <source>
        <dbReference type="Proteomes" id="UP001465755"/>
    </source>
</evidence>
<dbReference type="InterPro" id="IPR001406">
    <property type="entry name" value="PsdUridine_synth_TruA"/>
</dbReference>
<sequence length="457" mass="49997">MFPWKPLFLRSCPLCHTARFPLLVRASSSVIEATLPADSKVDRSANSTASSLPPRVKRKVALHVGYTGTGYQGLQAQGSDSEINTVEAELIRAIHRAGGVLTTNMGNAQRLGLSRSSRTDKGVHSLSTVVALKLECLGDHFHTDPEGKALTQDVNEQLPEHVRVFSIQRVNKSFHAREMGKTRSYKYYLPACVLMTGQNGDMVTAMHQLRACLKLFEGKHPFHNYTQRRRYRAGNREQRSGWRQHGAAKQSAPHRISAYSNDGLSASALRTQEWSGPPEDSDSESDSSEEEDAGTGDREGDDSAGTLPQRHWSQYTAPRVADFRWTDEIDKADRIERSHYRVIEEASASDPAPLLPGARDCVCISFRGESFMLHQIRHMVGAAVAVARGIIPLAFVRASLSAPARANFPLAPSEVLVLAGCSFHPFRKGTAKPVSNPGATSRAASAHERGKLGLVAA</sequence>
<dbReference type="GO" id="GO:1990481">
    <property type="term" value="P:mRNA pseudouridine synthesis"/>
    <property type="evidence" value="ECO:0007669"/>
    <property type="project" value="TreeGrafter"/>
</dbReference>
<evidence type="ECO:0000256" key="5">
    <source>
        <dbReference type="RuleBase" id="RU003792"/>
    </source>
</evidence>
<feature type="domain" description="Pseudouridine synthase I TruA alpha/beta" evidence="7">
    <location>
        <begin position="337"/>
        <end position="423"/>
    </location>
</feature>
<reference evidence="8 9" key="1">
    <citation type="journal article" date="2024" name="Nat. Commun.">
        <title>Phylogenomics reveals the evolutionary origins of lichenization in chlorophyte algae.</title>
        <authorList>
            <person name="Puginier C."/>
            <person name="Libourel C."/>
            <person name="Otte J."/>
            <person name="Skaloud P."/>
            <person name="Haon M."/>
            <person name="Grisel S."/>
            <person name="Petersen M."/>
            <person name="Berrin J.G."/>
            <person name="Delaux P.M."/>
            <person name="Dal Grande F."/>
            <person name="Keller J."/>
        </authorList>
    </citation>
    <scope>NUCLEOTIDE SEQUENCE [LARGE SCALE GENOMIC DNA]</scope>
    <source>
        <strain evidence="8 9">SAG 2036</strain>
    </source>
</reference>